<dbReference type="Gene3D" id="2.40.260.10">
    <property type="entry name" value="Sortase"/>
    <property type="match status" value="1"/>
</dbReference>
<evidence type="ECO:0000313" key="2">
    <source>
        <dbReference type="EMBL" id="MDG5754731.1"/>
    </source>
</evidence>
<evidence type="ECO:0000313" key="3">
    <source>
        <dbReference type="Proteomes" id="UP001218246"/>
    </source>
</evidence>
<dbReference type="EMBL" id="JARULN010000012">
    <property type="protein sequence ID" value="MDG5754731.1"/>
    <property type="molecule type" value="Genomic_DNA"/>
</dbReference>
<sequence>MPSVVHAAPTKISIPRLSLEAQVVPVQLTTDGAMEVPKDVKKVGWYALGAAPGEIGTAVLAGHVDNYIGPGIFFYLKRIRLGDEIMVYGEDGKKLTFTVFKKEVYPFDQAPVEEIFSAADGKYLNIITCDGRYDRRTENHEKRLVVYTKLKE</sequence>
<comment type="caution">
    <text evidence="2">The sequence shown here is derived from an EMBL/GenBank/DDBJ whole genome shotgun (WGS) entry which is preliminary data.</text>
</comment>
<dbReference type="CDD" id="cd05829">
    <property type="entry name" value="Sortase_F"/>
    <property type="match status" value="1"/>
</dbReference>
<dbReference type="InterPro" id="IPR023365">
    <property type="entry name" value="Sortase_dom-sf"/>
</dbReference>
<protein>
    <submittedName>
        <fullName evidence="2">Class F sortase</fullName>
    </submittedName>
</protein>
<keyword evidence="1" id="KW-0378">Hydrolase</keyword>
<accession>A0ABT6H8Q6</accession>
<reference evidence="2 3" key="1">
    <citation type="submission" date="2023-04" db="EMBL/GenBank/DDBJ databases">
        <title>Ectobacillus antri isolated from activated sludge.</title>
        <authorList>
            <person name="Yan P."/>
            <person name="Liu X."/>
        </authorList>
    </citation>
    <scope>NUCLEOTIDE SEQUENCE [LARGE SCALE GENOMIC DNA]</scope>
    <source>
        <strain evidence="2 3">C18H</strain>
    </source>
</reference>
<dbReference type="Pfam" id="PF04203">
    <property type="entry name" value="Sortase"/>
    <property type="match status" value="1"/>
</dbReference>
<keyword evidence="3" id="KW-1185">Reference proteome</keyword>
<dbReference type="InterPro" id="IPR005754">
    <property type="entry name" value="Sortase"/>
</dbReference>
<name>A0ABT6H8Q6_9BACI</name>
<organism evidence="2 3">
    <name type="scientific">Ectobacillus antri</name>
    <dbReference type="NCBI Taxonomy" id="2486280"/>
    <lineage>
        <taxon>Bacteria</taxon>
        <taxon>Bacillati</taxon>
        <taxon>Bacillota</taxon>
        <taxon>Bacilli</taxon>
        <taxon>Bacillales</taxon>
        <taxon>Bacillaceae</taxon>
        <taxon>Ectobacillus</taxon>
    </lineage>
</organism>
<dbReference type="SUPFAM" id="SSF63817">
    <property type="entry name" value="Sortase"/>
    <property type="match status" value="1"/>
</dbReference>
<evidence type="ECO:0000256" key="1">
    <source>
        <dbReference type="ARBA" id="ARBA00022801"/>
    </source>
</evidence>
<dbReference type="RefSeq" id="WP_278018428.1">
    <property type="nucleotide sequence ID" value="NZ_JARRRY010000012.1"/>
</dbReference>
<gene>
    <name evidence="2" type="ORF">P6P90_12205</name>
</gene>
<dbReference type="InterPro" id="IPR042001">
    <property type="entry name" value="Sortase_F"/>
</dbReference>
<proteinExistence type="predicted"/>
<dbReference type="Proteomes" id="UP001218246">
    <property type="component" value="Unassembled WGS sequence"/>
</dbReference>